<dbReference type="AlphaFoldDB" id="J7RVC7"/>
<dbReference type="GeneID" id="34524517"/>
<organism evidence="12 13">
    <name type="scientific">Huiozyma naganishii (strain ATCC MYA-139 / BCRC 22969 / CBS 8797 / KCTC 17520 / NBRC 10181 / NCYC 3082 / Yp74L-3)</name>
    <name type="common">Yeast</name>
    <name type="synonym">Kazachstania naganishii</name>
    <dbReference type="NCBI Taxonomy" id="1071383"/>
    <lineage>
        <taxon>Eukaryota</taxon>
        <taxon>Fungi</taxon>
        <taxon>Dikarya</taxon>
        <taxon>Ascomycota</taxon>
        <taxon>Saccharomycotina</taxon>
        <taxon>Saccharomycetes</taxon>
        <taxon>Saccharomycetales</taxon>
        <taxon>Saccharomycetaceae</taxon>
        <taxon>Huiozyma</taxon>
    </lineage>
</organism>
<dbReference type="STRING" id="1071383.J7RVC7"/>
<keyword evidence="7 10" id="KW-1133">Transmembrane helix</keyword>
<dbReference type="GO" id="GO:0071555">
    <property type="term" value="P:cell wall organization"/>
    <property type="evidence" value="ECO:0007669"/>
    <property type="project" value="UniProtKB-KW"/>
</dbReference>
<evidence type="ECO:0000256" key="8">
    <source>
        <dbReference type="ARBA" id="ARBA00023136"/>
    </source>
</evidence>
<evidence type="ECO:0000256" key="9">
    <source>
        <dbReference type="ARBA" id="ARBA00023316"/>
    </source>
</evidence>
<evidence type="ECO:0000256" key="2">
    <source>
        <dbReference type="ARBA" id="ARBA00008203"/>
    </source>
</evidence>
<dbReference type="GO" id="GO:0006078">
    <property type="term" value="P:(1-&gt;6)-beta-D-glucan biosynthetic process"/>
    <property type="evidence" value="ECO:0007669"/>
    <property type="project" value="EnsemblFungi"/>
</dbReference>
<keyword evidence="4 10" id="KW-0812">Transmembrane</keyword>
<dbReference type="HOGENOM" id="CLU_067894_0_0_1"/>
<evidence type="ECO:0000256" key="3">
    <source>
        <dbReference type="ARBA" id="ARBA00022089"/>
    </source>
</evidence>
<keyword evidence="6" id="KW-0256">Endoplasmic reticulum</keyword>
<dbReference type="RefSeq" id="XP_022463113.1">
    <property type="nucleotide sequence ID" value="XM_022606415.1"/>
</dbReference>
<proteinExistence type="inferred from homology"/>
<feature type="transmembrane region" description="Helical" evidence="10">
    <location>
        <begin position="278"/>
        <end position="298"/>
    </location>
</feature>
<dbReference type="InterPro" id="IPR037654">
    <property type="entry name" value="Big1"/>
</dbReference>
<accession>J7RVC7</accession>
<keyword evidence="8 10" id="KW-0472">Membrane</keyword>
<dbReference type="Proteomes" id="UP000006310">
    <property type="component" value="Chromosome 2"/>
</dbReference>
<keyword evidence="13" id="KW-1185">Reference proteome</keyword>
<evidence type="ECO:0000256" key="7">
    <source>
        <dbReference type="ARBA" id="ARBA00022989"/>
    </source>
</evidence>
<comment type="subcellular location">
    <subcellularLocation>
        <location evidence="1">Endoplasmic reticulum membrane</location>
        <topology evidence="1">Single-pass type I membrane protein</topology>
    </subcellularLocation>
</comment>
<evidence type="ECO:0000256" key="11">
    <source>
        <dbReference type="SAM" id="SignalP"/>
    </source>
</evidence>
<comment type="similarity">
    <text evidence="2">Belongs to the BIG1 family.</text>
</comment>
<evidence type="ECO:0000256" key="5">
    <source>
        <dbReference type="ARBA" id="ARBA00022729"/>
    </source>
</evidence>
<dbReference type="OrthoDB" id="9985059at2759"/>
<reference evidence="12 13" key="1">
    <citation type="journal article" date="2011" name="Proc. Natl. Acad. Sci. U.S.A.">
        <title>Evolutionary erosion of yeast sex chromosomes by mating-type switching accidents.</title>
        <authorList>
            <person name="Gordon J.L."/>
            <person name="Armisen D."/>
            <person name="Proux-Wera E."/>
            <person name="Oheigeartaigh S.S."/>
            <person name="Byrne K.P."/>
            <person name="Wolfe K.H."/>
        </authorList>
    </citation>
    <scope>NUCLEOTIDE SEQUENCE [LARGE SCALE GENOMIC DNA]</scope>
    <source>
        <strain evidence="13">ATCC MYA-139 / BCRC 22969 / CBS 8797 / CCRC 22969 / KCTC 17520 / NBRC 10181 / NCYC 3082</strain>
    </source>
</reference>
<feature type="signal peptide" evidence="11">
    <location>
        <begin position="1"/>
        <end position="22"/>
    </location>
</feature>
<name>J7RVC7_HUIN7</name>
<dbReference type="GO" id="GO:0070072">
    <property type="term" value="P:vacuolar proton-transporting V-type ATPase complex assembly"/>
    <property type="evidence" value="ECO:0007669"/>
    <property type="project" value="EnsemblFungi"/>
</dbReference>
<evidence type="ECO:0000313" key="13">
    <source>
        <dbReference type="Proteomes" id="UP000006310"/>
    </source>
</evidence>
<evidence type="ECO:0000256" key="6">
    <source>
        <dbReference type="ARBA" id="ARBA00022824"/>
    </source>
</evidence>
<evidence type="ECO:0000313" key="12">
    <source>
        <dbReference type="EMBL" id="CCK68867.1"/>
    </source>
</evidence>
<dbReference type="GO" id="GO:0009272">
    <property type="term" value="P:fungal-type cell wall biogenesis"/>
    <property type="evidence" value="ECO:0007669"/>
    <property type="project" value="TreeGrafter"/>
</dbReference>
<dbReference type="PANTHER" id="PTHR28285">
    <property type="entry name" value="PROTEIN BIG1"/>
    <property type="match status" value="1"/>
</dbReference>
<sequence>MFWLKLYSSFLILVCVSSVCHCFENVMLQTSVPVIMYSHRLSPGLTKYQDAYDPEQKIPKESFRYICEELIDKCNSDAYIFINQPGLNRWDFEEYRHSFSHFEKYINGSSTALKFEQVGLLDDEFFKDLLSYTSKACNVREIITLEGNNTDEFQPYIDTDSRIVRIDFPRLSSEVDLREEEIQHFDSYLRTVLAQIPSPYHTVIYTSLESSEFDADLLKNPGEIFQDIFATKTQDIEINDRLRQDPIFRNSPNPRFSGMANQYISVFDSHFVKENYNLLKLIGTTFFCFVIYQVFALFRDAPVEKRTEPAKKKLSQE</sequence>
<protein>
    <recommendedName>
        <fullName evidence="3">Protein BIG1</fullName>
    </recommendedName>
</protein>
<dbReference type="GO" id="GO:0005789">
    <property type="term" value="C:endoplasmic reticulum membrane"/>
    <property type="evidence" value="ECO:0007669"/>
    <property type="project" value="UniProtKB-SubCell"/>
</dbReference>
<dbReference type="PANTHER" id="PTHR28285:SF1">
    <property type="entry name" value="PROTEIN BIG1"/>
    <property type="match status" value="1"/>
</dbReference>
<evidence type="ECO:0000256" key="10">
    <source>
        <dbReference type="SAM" id="Phobius"/>
    </source>
</evidence>
<reference evidence="13" key="2">
    <citation type="submission" date="2012-08" db="EMBL/GenBank/DDBJ databases">
        <title>Genome sequence of Kazachstania naganishii.</title>
        <authorList>
            <person name="Gordon J.L."/>
            <person name="Armisen D."/>
            <person name="Proux-Wera E."/>
            <person name="OhEigeartaigh S.S."/>
            <person name="Byrne K.P."/>
            <person name="Wolfe K.H."/>
        </authorList>
    </citation>
    <scope>NUCLEOTIDE SEQUENCE [LARGE SCALE GENOMIC DNA]</scope>
    <source>
        <strain evidence="13">ATCC MYA-139 / BCRC 22969 / CBS 8797 / CCRC 22969 / KCTC 17520 / NBRC 10181 / NCYC 3082</strain>
    </source>
</reference>
<dbReference type="KEGG" id="kng:KNAG_0B04330"/>
<dbReference type="OMA" id="PNWNPIR"/>
<evidence type="ECO:0000256" key="1">
    <source>
        <dbReference type="ARBA" id="ARBA00004115"/>
    </source>
</evidence>
<evidence type="ECO:0000256" key="4">
    <source>
        <dbReference type="ARBA" id="ARBA00022692"/>
    </source>
</evidence>
<keyword evidence="9" id="KW-0961">Cell wall biogenesis/degradation</keyword>
<feature type="chain" id="PRO_5003796387" description="Protein BIG1" evidence="11">
    <location>
        <begin position="23"/>
        <end position="317"/>
    </location>
</feature>
<keyword evidence="5 11" id="KW-0732">Signal</keyword>
<dbReference type="EMBL" id="HE978315">
    <property type="protein sequence ID" value="CCK68867.1"/>
    <property type="molecule type" value="Genomic_DNA"/>
</dbReference>
<dbReference type="eggNOG" id="ENOG502RXHV">
    <property type="taxonomic scope" value="Eukaryota"/>
</dbReference>
<gene>
    <name evidence="12" type="primary">KNAG0B04330</name>
    <name evidence="12" type="ordered locus">KNAG_0B04330</name>
</gene>